<evidence type="ECO:0000256" key="1">
    <source>
        <dbReference type="SAM" id="Phobius"/>
    </source>
</evidence>
<feature type="transmembrane region" description="Helical" evidence="1">
    <location>
        <begin position="181"/>
        <end position="203"/>
    </location>
</feature>
<evidence type="ECO:0000313" key="3">
    <source>
        <dbReference type="Proteomes" id="UP001595975"/>
    </source>
</evidence>
<name>A0ABW0WZE3_9ACTN</name>
<feature type="transmembrane region" description="Helical" evidence="1">
    <location>
        <begin position="31"/>
        <end position="49"/>
    </location>
</feature>
<feature type="transmembrane region" description="Helical" evidence="1">
    <location>
        <begin position="55"/>
        <end position="73"/>
    </location>
</feature>
<accession>A0ABW0WZE3</accession>
<keyword evidence="1" id="KW-1133">Transmembrane helix</keyword>
<evidence type="ECO:0000313" key="2">
    <source>
        <dbReference type="EMBL" id="MFC5662933.1"/>
    </source>
</evidence>
<gene>
    <name evidence="2" type="ORF">ACFP3U_08035</name>
</gene>
<sequence>MTAPAAAPHPGAPVPDAPVGAAAWDLRLARAVPFALVCTLIAAAGHALAAGGDVTPPALAAGFAAVLVFATALGGRERSLGAIAGALGAGQFALHCLFHSFGGHGAAGAAAGAMAGAHHHGGPLGSGPLTLPQVASRLVCNEARPGTLIGLPGGPTAEQVVAGAGLDPQAYAATPWWQGGLFGMTPSMLAAHLCAALVAGWWLRRGEAALWRLVRITAAAAARAGAAEPLRTACALAAVLLRGLFGLPGGPVGRSGGRGGDDPLPAGAALRHSVVRRGPPRGAFAY</sequence>
<keyword evidence="3" id="KW-1185">Reference proteome</keyword>
<keyword evidence="1" id="KW-0812">Transmembrane</keyword>
<dbReference type="Proteomes" id="UP001595975">
    <property type="component" value="Unassembled WGS sequence"/>
</dbReference>
<organism evidence="2 3">
    <name type="scientific">Kitasatospora misakiensis</name>
    <dbReference type="NCBI Taxonomy" id="67330"/>
    <lineage>
        <taxon>Bacteria</taxon>
        <taxon>Bacillati</taxon>
        <taxon>Actinomycetota</taxon>
        <taxon>Actinomycetes</taxon>
        <taxon>Kitasatosporales</taxon>
        <taxon>Streptomycetaceae</taxon>
        <taxon>Kitasatospora</taxon>
    </lineage>
</organism>
<evidence type="ECO:0008006" key="4">
    <source>
        <dbReference type="Google" id="ProtNLM"/>
    </source>
</evidence>
<comment type="caution">
    <text evidence="2">The sequence shown here is derived from an EMBL/GenBank/DDBJ whole genome shotgun (WGS) entry which is preliminary data.</text>
</comment>
<dbReference type="EMBL" id="JBHSOF010000007">
    <property type="protein sequence ID" value="MFC5662933.1"/>
    <property type="molecule type" value="Genomic_DNA"/>
</dbReference>
<protein>
    <recommendedName>
        <fullName evidence="4">Integral membrane protein</fullName>
    </recommendedName>
</protein>
<keyword evidence="1" id="KW-0472">Membrane</keyword>
<reference evidence="3" key="1">
    <citation type="journal article" date="2019" name="Int. J. Syst. Evol. Microbiol.">
        <title>The Global Catalogue of Microorganisms (GCM) 10K type strain sequencing project: providing services to taxonomists for standard genome sequencing and annotation.</title>
        <authorList>
            <consortium name="The Broad Institute Genomics Platform"/>
            <consortium name="The Broad Institute Genome Sequencing Center for Infectious Disease"/>
            <person name="Wu L."/>
            <person name="Ma J."/>
        </authorList>
    </citation>
    <scope>NUCLEOTIDE SEQUENCE [LARGE SCALE GENOMIC DNA]</scope>
    <source>
        <strain evidence="3">CGMCC 4.1437</strain>
    </source>
</reference>
<feature type="transmembrane region" description="Helical" evidence="1">
    <location>
        <begin position="80"/>
        <end position="101"/>
    </location>
</feature>
<dbReference type="RefSeq" id="WP_380224572.1">
    <property type="nucleotide sequence ID" value="NZ_JBHSOF010000007.1"/>
</dbReference>
<proteinExistence type="predicted"/>